<keyword evidence="1" id="KW-0472">Membrane</keyword>
<dbReference type="EMBL" id="CP013387">
    <property type="protein sequence ID" value="AOJ03767.1"/>
    <property type="molecule type" value="Genomic_DNA"/>
</dbReference>
<dbReference type="AlphaFoldDB" id="A0A1B4FJB4"/>
<evidence type="ECO:0000256" key="1">
    <source>
        <dbReference type="SAM" id="Phobius"/>
    </source>
</evidence>
<keyword evidence="1" id="KW-1133">Transmembrane helix</keyword>
<feature type="transmembrane region" description="Helical" evidence="1">
    <location>
        <begin position="53"/>
        <end position="71"/>
    </location>
</feature>
<name>A0A1B4FJB4_9BURK</name>
<dbReference type="KEGG" id="buu:WS70_17725"/>
<accession>A0A1B4FJB4</accession>
<proteinExistence type="predicted"/>
<reference evidence="2 3" key="1">
    <citation type="submission" date="2015-12" db="EMBL/GenBank/DDBJ databases">
        <title>Diversity of Burkholderia near neighbor genomes.</title>
        <authorList>
            <person name="Sahl J."/>
            <person name="Wagner D."/>
            <person name="Keim P."/>
        </authorList>
    </citation>
    <scope>NUCLEOTIDE SEQUENCE [LARGE SCALE GENOMIC DNA]</scope>
    <source>
        <strain evidence="2 3">BDU6</strain>
    </source>
</reference>
<evidence type="ECO:0000313" key="3">
    <source>
        <dbReference type="Proteomes" id="UP000062519"/>
    </source>
</evidence>
<sequence>MSHWKPRYFPKVPRLSMPAPSIRSRGKADAEPCGMAAADASLQVSRRRSAPKAIGPGVAGGAIVVWAWSVALRRAGERAASCR</sequence>
<keyword evidence="1" id="KW-0812">Transmembrane</keyword>
<dbReference type="Proteomes" id="UP000062519">
    <property type="component" value="Chromosome 2"/>
</dbReference>
<gene>
    <name evidence="2" type="ORF">WS70_17725</name>
</gene>
<keyword evidence="3" id="KW-1185">Reference proteome</keyword>
<organism evidence="2 3">
    <name type="scientific">Burkholderia mayonis</name>
    <dbReference type="NCBI Taxonomy" id="1385591"/>
    <lineage>
        <taxon>Bacteria</taxon>
        <taxon>Pseudomonadati</taxon>
        <taxon>Pseudomonadota</taxon>
        <taxon>Betaproteobacteria</taxon>
        <taxon>Burkholderiales</taxon>
        <taxon>Burkholderiaceae</taxon>
        <taxon>Burkholderia</taxon>
        <taxon>pseudomallei group</taxon>
    </lineage>
</organism>
<protein>
    <submittedName>
        <fullName evidence="2">Uncharacterized protein</fullName>
    </submittedName>
</protein>
<evidence type="ECO:0000313" key="2">
    <source>
        <dbReference type="EMBL" id="AOJ03767.1"/>
    </source>
</evidence>